<dbReference type="Pfam" id="PF07161">
    <property type="entry name" value="LppX_LprAFG"/>
    <property type="match status" value="1"/>
</dbReference>
<dbReference type="GO" id="GO:0030313">
    <property type="term" value="C:cell envelope"/>
    <property type="evidence" value="ECO:0007669"/>
    <property type="project" value="UniProtKB-SubCell"/>
</dbReference>
<evidence type="ECO:0000256" key="3">
    <source>
        <dbReference type="ARBA" id="ARBA00022475"/>
    </source>
</evidence>
<feature type="chain" id="PRO_5039014582" evidence="4">
    <location>
        <begin position="25"/>
        <end position="275"/>
    </location>
</feature>
<evidence type="ECO:0000313" key="6">
    <source>
        <dbReference type="Proteomes" id="UP000617951"/>
    </source>
</evidence>
<dbReference type="Proteomes" id="UP000617951">
    <property type="component" value="Unassembled WGS sequence"/>
</dbReference>
<dbReference type="EMBL" id="JACRSS010000001">
    <property type="protein sequence ID" value="MBC8538320.1"/>
    <property type="molecule type" value="Genomic_DNA"/>
</dbReference>
<evidence type="ECO:0000256" key="1">
    <source>
        <dbReference type="ARBA" id="ARBA00004196"/>
    </source>
</evidence>
<keyword evidence="4" id="KW-0732">Signal</keyword>
<dbReference type="RefSeq" id="WP_249280073.1">
    <property type="nucleotide sequence ID" value="NZ_JACRSS010000001.1"/>
</dbReference>
<evidence type="ECO:0000256" key="4">
    <source>
        <dbReference type="SAM" id="SignalP"/>
    </source>
</evidence>
<name>A0A926DJM8_9FIRM</name>
<protein>
    <submittedName>
        <fullName evidence="5">LppX_LprAFG lipoprotein</fullName>
    </submittedName>
</protein>
<organism evidence="5 6">
    <name type="scientific">Guopingia tenuis</name>
    <dbReference type="NCBI Taxonomy" id="2763656"/>
    <lineage>
        <taxon>Bacteria</taxon>
        <taxon>Bacillati</taxon>
        <taxon>Bacillota</taxon>
        <taxon>Clostridia</taxon>
        <taxon>Christensenellales</taxon>
        <taxon>Christensenellaceae</taxon>
        <taxon>Guopingia</taxon>
    </lineage>
</organism>
<keyword evidence="5" id="KW-0449">Lipoprotein</keyword>
<dbReference type="PROSITE" id="PS51257">
    <property type="entry name" value="PROKAR_LIPOPROTEIN"/>
    <property type="match status" value="1"/>
</dbReference>
<sequence length="275" mass="29557">MKCWKKVTAALMAALALVGMTGCAKPSPGQLITGAQQRMAKVNSMRMSMDIKLELAEELSAVGLSMTMDADIIQKPEAKTKASLQINSFMDATVLEMYSWTQDGTQYVGISADGTNWQKTKAVGNPGASSAQALDPSQMGEMLNGYLDSLKNFVIEGEEQIEGKDAYKITGKISAEEIKNMMSSVSQGMDIPLSGEIPLSIWIGKKDGLPLQYYIDLASLINPTAQEATGESAELVKEFSMTITIPEYGIADFEIPAQVQNATETGSDGTQQTTL</sequence>
<dbReference type="SUPFAM" id="SSF89392">
    <property type="entry name" value="Prokaryotic lipoproteins and lipoprotein localization factors"/>
    <property type="match status" value="1"/>
</dbReference>
<dbReference type="Gene3D" id="2.50.20.20">
    <property type="match status" value="1"/>
</dbReference>
<dbReference type="AlphaFoldDB" id="A0A926DJM8"/>
<proteinExistence type="inferred from homology"/>
<feature type="signal peptide" evidence="4">
    <location>
        <begin position="1"/>
        <end position="24"/>
    </location>
</feature>
<keyword evidence="3" id="KW-0472">Membrane</keyword>
<evidence type="ECO:0000313" key="5">
    <source>
        <dbReference type="EMBL" id="MBC8538320.1"/>
    </source>
</evidence>
<evidence type="ECO:0000256" key="2">
    <source>
        <dbReference type="ARBA" id="ARBA00009194"/>
    </source>
</evidence>
<gene>
    <name evidence="5" type="ORF">H8693_05165</name>
</gene>
<accession>A0A926DJM8</accession>
<keyword evidence="3" id="KW-1003">Cell membrane</keyword>
<reference evidence="5" key="1">
    <citation type="submission" date="2020-08" db="EMBL/GenBank/DDBJ databases">
        <title>Genome public.</title>
        <authorList>
            <person name="Liu C."/>
            <person name="Sun Q."/>
        </authorList>
    </citation>
    <scope>NUCLEOTIDE SEQUENCE</scope>
    <source>
        <strain evidence="5">NSJ-63</strain>
    </source>
</reference>
<comment type="similarity">
    <text evidence="2">Belongs to the LppX/LprAFG lipoprotein family.</text>
</comment>
<comment type="subcellular location">
    <subcellularLocation>
        <location evidence="1">Cell envelope</location>
    </subcellularLocation>
</comment>
<dbReference type="InterPro" id="IPR009830">
    <property type="entry name" value="LppX/LprAFG"/>
</dbReference>
<dbReference type="InterPro" id="IPR029046">
    <property type="entry name" value="LolA/LolB/LppX"/>
</dbReference>
<comment type="caution">
    <text evidence="5">The sequence shown here is derived from an EMBL/GenBank/DDBJ whole genome shotgun (WGS) entry which is preliminary data.</text>
</comment>
<keyword evidence="6" id="KW-1185">Reference proteome</keyword>